<proteinExistence type="inferred from homology"/>
<name>A0ABZ2C533_9PROT</name>
<dbReference type="InterPro" id="IPR002109">
    <property type="entry name" value="Glutaredoxin"/>
</dbReference>
<keyword evidence="5" id="KW-0676">Redox-active center</keyword>
<dbReference type="SUPFAM" id="SSF52833">
    <property type="entry name" value="Thioredoxin-like"/>
    <property type="match status" value="1"/>
</dbReference>
<evidence type="ECO:0000256" key="1">
    <source>
        <dbReference type="ARBA" id="ARBA00002549"/>
    </source>
</evidence>
<evidence type="ECO:0000256" key="3">
    <source>
        <dbReference type="ARBA" id="ARBA00022448"/>
    </source>
</evidence>
<evidence type="ECO:0000313" key="8">
    <source>
        <dbReference type="Proteomes" id="UP001330434"/>
    </source>
</evidence>
<keyword evidence="5" id="KW-0963">Cytoplasm</keyword>
<organism evidence="7 8">
    <name type="scientific">Candidatus Bealeia paramacronuclearis</name>
    <dbReference type="NCBI Taxonomy" id="1921001"/>
    <lineage>
        <taxon>Bacteria</taxon>
        <taxon>Pseudomonadati</taxon>
        <taxon>Pseudomonadota</taxon>
        <taxon>Alphaproteobacteria</taxon>
        <taxon>Holosporales</taxon>
        <taxon>Holosporaceae</taxon>
        <taxon>Candidatus Bealeia</taxon>
    </lineage>
</organism>
<gene>
    <name evidence="7" type="ORF">Bealeia1_00230</name>
</gene>
<keyword evidence="4 5" id="KW-0249">Electron transport</keyword>
<comment type="similarity">
    <text evidence="2 5">Belongs to the glutaredoxin family.</text>
</comment>
<evidence type="ECO:0000259" key="6">
    <source>
        <dbReference type="Pfam" id="PF00462"/>
    </source>
</evidence>
<dbReference type="InterPro" id="IPR011900">
    <property type="entry name" value="GRX_bact"/>
</dbReference>
<dbReference type="CDD" id="cd03418">
    <property type="entry name" value="GRX_GRXb_1_3_like"/>
    <property type="match status" value="1"/>
</dbReference>
<reference evidence="7 8" key="1">
    <citation type="journal article" date="2024" name="Environ. Microbiol.">
        <title>Novel evolutionary insights on the interactions of the Holosporales (Alphaproteobacteria) with eukaryotic hosts from comparative genomics.</title>
        <authorList>
            <person name="Giovannini M."/>
            <person name="Petroni G."/>
            <person name="Castelli M."/>
        </authorList>
    </citation>
    <scope>NUCLEOTIDE SEQUENCE [LARGE SCALE GENOMIC DNA]</scope>
    <source>
        <strain evidence="7 8">US_Bl 15I1</strain>
    </source>
</reference>
<evidence type="ECO:0000313" key="7">
    <source>
        <dbReference type="EMBL" id="WVX66059.1"/>
    </source>
</evidence>
<feature type="domain" description="Glutaredoxin" evidence="6">
    <location>
        <begin position="4"/>
        <end position="64"/>
    </location>
</feature>
<dbReference type="InterPro" id="IPR036249">
    <property type="entry name" value="Thioredoxin-like_sf"/>
</dbReference>
<dbReference type="Gene3D" id="3.40.30.10">
    <property type="entry name" value="Glutaredoxin"/>
    <property type="match status" value="1"/>
</dbReference>
<dbReference type="PANTHER" id="PTHR45694:SF18">
    <property type="entry name" value="GLUTAREDOXIN-1-RELATED"/>
    <property type="match status" value="1"/>
</dbReference>
<evidence type="ECO:0000256" key="2">
    <source>
        <dbReference type="ARBA" id="ARBA00007787"/>
    </source>
</evidence>
<dbReference type="NCBIfam" id="TIGR02181">
    <property type="entry name" value="GRX_bact"/>
    <property type="match status" value="1"/>
</dbReference>
<keyword evidence="8" id="KW-1185">Reference proteome</keyword>
<dbReference type="InterPro" id="IPR014025">
    <property type="entry name" value="Glutaredoxin_subgr"/>
</dbReference>
<dbReference type="Proteomes" id="UP001330434">
    <property type="component" value="Chromosome"/>
</dbReference>
<sequence>MKPVLVYTAKVCSYCVRTKALLTQKGILFEEIDISRDWDLREAMIEKAGGRKTVPQIFIGDYHVGGCEELYALEAQGQLDTLFS</sequence>
<evidence type="ECO:0000256" key="4">
    <source>
        <dbReference type="ARBA" id="ARBA00022982"/>
    </source>
</evidence>
<dbReference type="PRINTS" id="PR00160">
    <property type="entry name" value="GLUTAREDOXIN"/>
</dbReference>
<evidence type="ECO:0000256" key="5">
    <source>
        <dbReference type="RuleBase" id="RU364065"/>
    </source>
</evidence>
<dbReference type="Pfam" id="PF00462">
    <property type="entry name" value="Glutaredoxin"/>
    <property type="match status" value="1"/>
</dbReference>
<keyword evidence="3 5" id="KW-0813">Transport</keyword>
<dbReference type="RefSeq" id="WP_331256598.1">
    <property type="nucleotide sequence ID" value="NZ_CP133270.1"/>
</dbReference>
<dbReference type="EMBL" id="CP133270">
    <property type="protein sequence ID" value="WVX66059.1"/>
    <property type="molecule type" value="Genomic_DNA"/>
</dbReference>
<accession>A0ABZ2C533</accession>
<dbReference type="PROSITE" id="PS51354">
    <property type="entry name" value="GLUTAREDOXIN_2"/>
    <property type="match status" value="1"/>
</dbReference>
<protein>
    <recommendedName>
        <fullName evidence="5">Glutaredoxin</fullName>
    </recommendedName>
</protein>
<comment type="function">
    <text evidence="1 5">Has a glutathione-disulfide oxidoreductase activity in the presence of NADPH and glutathione reductase. Reduces low molecular weight disulfides and proteins.</text>
</comment>
<dbReference type="PANTHER" id="PTHR45694">
    <property type="entry name" value="GLUTAREDOXIN 2"/>
    <property type="match status" value="1"/>
</dbReference>